<name>A0AAD7V3V2_9FUNG</name>
<dbReference type="RefSeq" id="XP_058342119.1">
    <property type="nucleotide sequence ID" value="XM_058487042.1"/>
</dbReference>
<dbReference type="AlphaFoldDB" id="A0AAD7V3V2"/>
<proteinExistence type="predicted"/>
<accession>A0AAD7V3V2</accession>
<evidence type="ECO:0000313" key="1">
    <source>
        <dbReference type="EMBL" id="KAJ8657206.1"/>
    </source>
</evidence>
<reference evidence="1 2" key="1">
    <citation type="submission" date="2023-03" db="EMBL/GenBank/DDBJ databases">
        <title>Genome sequence of Lichtheimia ornata CBS 291.66.</title>
        <authorList>
            <person name="Mohabir J.T."/>
            <person name="Shea T.P."/>
            <person name="Kurbessoian T."/>
            <person name="Berby B."/>
            <person name="Fontaine J."/>
            <person name="Livny J."/>
            <person name="Gnirke A."/>
            <person name="Stajich J.E."/>
            <person name="Cuomo C.A."/>
        </authorList>
    </citation>
    <scope>NUCLEOTIDE SEQUENCE [LARGE SCALE GENOMIC DNA]</scope>
    <source>
        <strain evidence="1">CBS 291.66</strain>
    </source>
</reference>
<dbReference type="EMBL" id="JARTCD010000033">
    <property type="protein sequence ID" value="KAJ8657206.1"/>
    <property type="molecule type" value="Genomic_DNA"/>
</dbReference>
<organism evidence="1 2">
    <name type="scientific">Lichtheimia ornata</name>
    <dbReference type="NCBI Taxonomy" id="688661"/>
    <lineage>
        <taxon>Eukaryota</taxon>
        <taxon>Fungi</taxon>
        <taxon>Fungi incertae sedis</taxon>
        <taxon>Mucoromycota</taxon>
        <taxon>Mucoromycotina</taxon>
        <taxon>Mucoromycetes</taxon>
        <taxon>Mucorales</taxon>
        <taxon>Lichtheimiaceae</taxon>
        <taxon>Lichtheimia</taxon>
    </lineage>
</organism>
<sequence>MRVNDCASPAQHAHHSTFLIRGDLVELRSNKEVSSKSSAQLILISTSSTPTLSSLPPILNCCPIQVQLPPTNDCPASTHHVNPTLVLIRLSLAEWQLHGVYTAFLSLYYNTRVS</sequence>
<protein>
    <submittedName>
        <fullName evidence="1">Uncharacterized protein</fullName>
    </submittedName>
</protein>
<evidence type="ECO:0000313" key="2">
    <source>
        <dbReference type="Proteomes" id="UP001234581"/>
    </source>
</evidence>
<comment type="caution">
    <text evidence="1">The sequence shown here is derived from an EMBL/GenBank/DDBJ whole genome shotgun (WGS) entry which is preliminary data.</text>
</comment>
<dbReference type="GeneID" id="83214431"/>
<keyword evidence="2" id="KW-1185">Reference proteome</keyword>
<dbReference type="Proteomes" id="UP001234581">
    <property type="component" value="Unassembled WGS sequence"/>
</dbReference>
<gene>
    <name evidence="1" type="ORF">O0I10_007022</name>
</gene>